<gene>
    <name evidence="1" type="ORF">DORFOR_01210</name>
</gene>
<evidence type="ECO:0000313" key="2">
    <source>
        <dbReference type="Proteomes" id="UP000005359"/>
    </source>
</evidence>
<dbReference type="Gene3D" id="1.10.1330.10">
    <property type="entry name" value="Dockerin domain"/>
    <property type="match status" value="1"/>
</dbReference>
<dbReference type="GeneID" id="92863076"/>
<comment type="caution">
    <text evidence="1">The sequence shown here is derived from an EMBL/GenBank/DDBJ whole genome shotgun (WGS) entry which is preliminary data.</text>
</comment>
<evidence type="ECO:0000313" key="1">
    <source>
        <dbReference type="EMBL" id="EDR47674.1"/>
    </source>
</evidence>
<dbReference type="Proteomes" id="UP000005359">
    <property type="component" value="Unassembled WGS sequence"/>
</dbReference>
<reference evidence="1 2" key="1">
    <citation type="submission" date="2007-10" db="EMBL/GenBank/DDBJ databases">
        <title>Draft genome sequence of Dorea formicigenerans(ATCC 27755).</title>
        <authorList>
            <person name="Sudarsanam P."/>
            <person name="Ley R."/>
            <person name="Guruge J."/>
            <person name="Turnbaugh P.J."/>
            <person name="Mahowald M."/>
            <person name="Liep D."/>
            <person name="Gordon J."/>
        </authorList>
    </citation>
    <scope>NUCLEOTIDE SEQUENCE [LARGE SCALE GENOMIC DNA]</scope>
    <source>
        <strain evidence="1 2">ATCC 27755</strain>
    </source>
</reference>
<proteinExistence type="predicted"/>
<organism evidence="1 2">
    <name type="scientific">Dorea formicigenerans ATCC 27755</name>
    <dbReference type="NCBI Taxonomy" id="411461"/>
    <lineage>
        <taxon>Bacteria</taxon>
        <taxon>Bacillati</taxon>
        <taxon>Bacillota</taxon>
        <taxon>Clostridia</taxon>
        <taxon>Lachnospirales</taxon>
        <taxon>Lachnospiraceae</taxon>
        <taxon>Dorea</taxon>
    </lineage>
</organism>
<evidence type="ECO:0008006" key="3">
    <source>
        <dbReference type="Google" id="ProtNLM"/>
    </source>
</evidence>
<dbReference type="EMBL" id="AAXA02000011">
    <property type="protein sequence ID" value="EDR47674.1"/>
    <property type="molecule type" value="Genomic_DNA"/>
</dbReference>
<dbReference type="GO" id="GO:0000272">
    <property type="term" value="P:polysaccharide catabolic process"/>
    <property type="evidence" value="ECO:0007669"/>
    <property type="project" value="InterPro"/>
</dbReference>
<dbReference type="STRING" id="411461.DORFOR_01210"/>
<accession>B0G4M2</accession>
<reference evidence="1 2" key="2">
    <citation type="submission" date="2007-10" db="EMBL/GenBank/DDBJ databases">
        <authorList>
            <person name="Fulton L."/>
            <person name="Clifton S."/>
            <person name="Fulton B."/>
            <person name="Xu J."/>
            <person name="Minx P."/>
            <person name="Pepin K.H."/>
            <person name="Johnson M."/>
            <person name="Thiruvilangam P."/>
            <person name="Bhonagiri V."/>
            <person name="Nash W.E."/>
            <person name="Wang C."/>
            <person name="Mardis E.R."/>
            <person name="Wilson R.K."/>
        </authorList>
    </citation>
    <scope>NUCLEOTIDE SEQUENCE [LARGE SCALE GENOMIC DNA]</scope>
    <source>
        <strain evidence="1 2">ATCC 27755</strain>
    </source>
</reference>
<dbReference type="PaxDb" id="411461-DORFOR_01210"/>
<dbReference type="InterPro" id="IPR036439">
    <property type="entry name" value="Dockerin_dom_sf"/>
</dbReference>
<dbReference type="RefSeq" id="WP_005332098.1">
    <property type="nucleotide sequence ID" value="NZ_AAXA02000011.1"/>
</dbReference>
<dbReference type="AlphaFoldDB" id="B0G4M2"/>
<name>B0G4M2_9FIRM</name>
<protein>
    <recommendedName>
        <fullName evidence="3">Dockerin domain-containing protein</fullName>
    </recommendedName>
</protein>
<sequence length="48" mass="5156">MSGKVSTDELSEGALANGDVARNDGKITLEDVMTLLYYLSGRITSFES</sequence>